<dbReference type="Proteomes" id="UP000503011">
    <property type="component" value="Chromosome"/>
</dbReference>
<feature type="domain" description="Teneurin-like YD-shell" evidence="3">
    <location>
        <begin position="200"/>
        <end position="574"/>
    </location>
</feature>
<keyword evidence="1" id="KW-0677">Repeat</keyword>
<feature type="region of interest" description="Disordered" evidence="2">
    <location>
        <begin position="251"/>
        <end position="272"/>
    </location>
</feature>
<name>A0A6F8YV31_9ACTN</name>
<evidence type="ECO:0000256" key="2">
    <source>
        <dbReference type="SAM" id="MobiDB-lite"/>
    </source>
</evidence>
<dbReference type="NCBIfam" id="TIGR03696">
    <property type="entry name" value="Rhs_assc_core"/>
    <property type="match status" value="1"/>
</dbReference>
<dbReference type="Gene3D" id="2.180.10.10">
    <property type="entry name" value="RHS repeat-associated core"/>
    <property type="match status" value="1"/>
</dbReference>
<accession>A0A6F8YV31</accession>
<dbReference type="Pfam" id="PF25023">
    <property type="entry name" value="TEN_YD-shell"/>
    <property type="match status" value="1"/>
</dbReference>
<dbReference type="Pfam" id="PF05593">
    <property type="entry name" value="RHS_repeat"/>
    <property type="match status" value="2"/>
</dbReference>
<dbReference type="EMBL" id="AP022871">
    <property type="protein sequence ID" value="BCB89798.1"/>
    <property type="molecule type" value="Genomic_DNA"/>
</dbReference>
<reference evidence="4 5" key="1">
    <citation type="submission" date="2020-03" db="EMBL/GenBank/DDBJ databases">
        <title>Whole genome shotgun sequence of Phytohabitans suffuscus NBRC 105367.</title>
        <authorList>
            <person name="Komaki H."/>
            <person name="Tamura T."/>
        </authorList>
    </citation>
    <scope>NUCLEOTIDE SEQUENCE [LARGE SCALE GENOMIC DNA]</scope>
    <source>
        <strain evidence="4 5">NBRC 105367</strain>
    </source>
</reference>
<dbReference type="NCBIfam" id="TIGR01643">
    <property type="entry name" value="YD_repeat_2x"/>
    <property type="match status" value="1"/>
</dbReference>
<gene>
    <name evidence="4" type="ORF">Psuf_071110</name>
</gene>
<evidence type="ECO:0000256" key="1">
    <source>
        <dbReference type="ARBA" id="ARBA00022737"/>
    </source>
</evidence>
<dbReference type="InterPro" id="IPR050708">
    <property type="entry name" value="T6SS_VgrG/RHS"/>
</dbReference>
<dbReference type="PANTHER" id="PTHR32305">
    <property type="match status" value="1"/>
</dbReference>
<feature type="region of interest" description="Disordered" evidence="2">
    <location>
        <begin position="335"/>
        <end position="371"/>
    </location>
</feature>
<organism evidence="4 5">
    <name type="scientific">Phytohabitans suffuscus</name>
    <dbReference type="NCBI Taxonomy" id="624315"/>
    <lineage>
        <taxon>Bacteria</taxon>
        <taxon>Bacillati</taxon>
        <taxon>Actinomycetota</taxon>
        <taxon>Actinomycetes</taxon>
        <taxon>Micromonosporales</taxon>
        <taxon>Micromonosporaceae</taxon>
    </lineage>
</organism>
<dbReference type="PANTHER" id="PTHR32305:SF17">
    <property type="entry name" value="TRNA NUCLEASE WAPA"/>
    <property type="match status" value="1"/>
</dbReference>
<proteinExistence type="predicted"/>
<protein>
    <recommendedName>
        <fullName evidence="3">Teneurin-like YD-shell domain-containing protein</fullName>
    </recommendedName>
</protein>
<evidence type="ECO:0000313" key="4">
    <source>
        <dbReference type="EMBL" id="BCB89798.1"/>
    </source>
</evidence>
<feature type="region of interest" description="Disordered" evidence="2">
    <location>
        <begin position="504"/>
        <end position="529"/>
    </location>
</feature>
<keyword evidence="5" id="KW-1185">Reference proteome</keyword>
<dbReference type="InterPro" id="IPR031325">
    <property type="entry name" value="RHS_repeat"/>
</dbReference>
<evidence type="ECO:0000313" key="5">
    <source>
        <dbReference type="Proteomes" id="UP000503011"/>
    </source>
</evidence>
<reference evidence="4 5" key="2">
    <citation type="submission" date="2020-03" db="EMBL/GenBank/DDBJ databases">
        <authorList>
            <person name="Ichikawa N."/>
            <person name="Kimura A."/>
            <person name="Kitahashi Y."/>
            <person name="Uohara A."/>
        </authorList>
    </citation>
    <scope>NUCLEOTIDE SEQUENCE [LARGE SCALE GENOMIC DNA]</scope>
    <source>
        <strain evidence="4 5">NBRC 105367</strain>
    </source>
</reference>
<dbReference type="KEGG" id="psuu:Psuf_071110"/>
<dbReference type="InterPro" id="IPR006530">
    <property type="entry name" value="YD"/>
</dbReference>
<evidence type="ECO:0000259" key="3">
    <source>
        <dbReference type="Pfam" id="PF25023"/>
    </source>
</evidence>
<dbReference type="InterPro" id="IPR056823">
    <property type="entry name" value="TEN-like_YD-shell"/>
</dbReference>
<dbReference type="AlphaFoldDB" id="A0A6F8YV31"/>
<sequence>MRQYDGGVPAGTYAETTYGYDRLDQLITVRDPAGNTWTNTYDRRGYLTSKADPDAGTTTFTYDDAGQIKTSVDGRGEVLHHTFDDLGRRTELRDDGPSGALRASWVYDTIANGQLTSSTRWIGSDAYTSAVTGYSDLYKPTGTTVIIPVVDGVLAGSYTTSTTYKVDGSPATTVLPGVGGLPAETITYSYSNTGNSTSMASGAATYVASTSYYWDGAVNERILGITANRRVRITHTLDEPTRRLKTLQVDTENGSTANSWDDRSTSEYTYDPAGNVTRIAGKTGGVQDQVECFQYDHLRRLTEAWTESTPSCQTPQRSGADPYWRTWTYDLSGNRQTQVDHGASGSTTSTSTYPVAGGGQPHTLTSVAHSGPGGSATDIYTYDSSGNTATRTIDGIDQIFTWDAEGKLAQVTRAGQNTNYIYDADGNRLLRKEPSATTLYLPDGTELRLGTGSTQPDGTRYYNHNNTTVGVRTITGLVRLAVDHHGTIELAFTDLTMTRRRSLPFGDPRGTQPSNWTGERGFVGGTKDATTDLTHLGAREYDPTTGRFLSVDPIMDLTDPQQMHGYAYSNNNPVTSSDPDGLIPDDCARVKCYDYTRDATAATPKPRRKIRAGR</sequence>
<dbReference type="InterPro" id="IPR022385">
    <property type="entry name" value="Rhs_assc_core"/>
</dbReference>